<dbReference type="SUPFAM" id="SSF56672">
    <property type="entry name" value="DNA/RNA polymerases"/>
    <property type="match status" value="1"/>
</dbReference>
<dbReference type="PANTHER" id="PTHR37984">
    <property type="entry name" value="PROTEIN CBG26694"/>
    <property type="match status" value="1"/>
</dbReference>
<feature type="region of interest" description="Disordered" evidence="7">
    <location>
        <begin position="96"/>
        <end position="118"/>
    </location>
</feature>
<keyword evidence="1" id="KW-0808">Transferase</keyword>
<reference evidence="10 11" key="1">
    <citation type="submission" date="2023-03" db="EMBL/GenBank/DDBJ databases">
        <title>Genome sequence of Lichtheimia ornata CBS 291.66.</title>
        <authorList>
            <person name="Mohabir J.T."/>
            <person name="Shea T.P."/>
            <person name="Kurbessoian T."/>
            <person name="Berby B."/>
            <person name="Fontaine J."/>
            <person name="Livny J."/>
            <person name="Gnirke A."/>
            <person name="Stajich J.E."/>
            <person name="Cuomo C.A."/>
        </authorList>
    </citation>
    <scope>NUCLEOTIDE SEQUENCE [LARGE SCALE GENOMIC DNA]</scope>
    <source>
        <strain evidence="10">CBS 291.66</strain>
    </source>
</reference>
<feature type="domain" description="Reverse transcriptase" evidence="9">
    <location>
        <begin position="144"/>
        <end position="323"/>
    </location>
</feature>
<evidence type="ECO:0000256" key="2">
    <source>
        <dbReference type="ARBA" id="ARBA00022695"/>
    </source>
</evidence>
<sequence length="560" mass="62779">MTPVNVYLGAQTAQIKIFLPFSSLKGFILVIIAISFITVFISNSTVWAVSVAGAKSCKKEEAIEDFKDGALNLRREELVNDNELLQRYVDEVLDGSDGADGDIPKSRTSNHSIPTTTDKPIRTSPYRLSWEEQDHLRGELDRLLELGLIKPSDGQWTSPILFVKKKDGSLRLCVDYRKLNDITVKDAFPLPNIDELLDSVGGARYFSTLDTASGYWQIPLAADSIAKSGFTTKWGTYTWQAMPFGLCSAPQTFQRAVTNILSPYIGDFVHVFIDDIIVCSKDLDEHAVHLAKVMEACQAANLRLKRSKCVFGLSQVEYLGHVITGDGLLPNERNTEKIMKMPTPRNAKEVKIWLGTTGYYRRHIKGYAQVARPLTRLLKQDVAFVWGKDEQLAFDTLKHALISPPVLAYPDRNQVQILTTDASTHGLGAVLSQSPTGDAKEERVIAYASRSLRGSEGRYAATHLEALAVVWAVEYFRHYLSGRRFVLYTDHAALPFIFQQTRPSVKLTRWAASLMEYNFVARYRPGRANPADALSRLLPVGEVDDVEELEKEEGEELEWE</sequence>
<dbReference type="InterPro" id="IPR050951">
    <property type="entry name" value="Retrovirus_Pol_polyprotein"/>
</dbReference>
<evidence type="ECO:0000256" key="7">
    <source>
        <dbReference type="SAM" id="MobiDB-lite"/>
    </source>
</evidence>
<dbReference type="EMBL" id="JARTCD010000178">
    <property type="protein sequence ID" value="KAJ8651512.1"/>
    <property type="molecule type" value="Genomic_DNA"/>
</dbReference>
<feature type="compositionally biased region" description="Polar residues" evidence="7">
    <location>
        <begin position="106"/>
        <end position="118"/>
    </location>
</feature>
<dbReference type="GeneID" id="83220256"/>
<dbReference type="GO" id="GO:0004519">
    <property type="term" value="F:endonuclease activity"/>
    <property type="evidence" value="ECO:0007669"/>
    <property type="project" value="UniProtKB-KW"/>
</dbReference>
<gene>
    <name evidence="10" type="ORF">O0I10_012925</name>
</gene>
<dbReference type="PANTHER" id="PTHR37984:SF5">
    <property type="entry name" value="PROTEIN NYNRIN-LIKE"/>
    <property type="match status" value="1"/>
</dbReference>
<dbReference type="InterPro" id="IPR043128">
    <property type="entry name" value="Rev_trsase/Diguanyl_cyclase"/>
</dbReference>
<keyword evidence="5" id="KW-0378">Hydrolase</keyword>
<keyword evidence="8" id="KW-0812">Transmembrane</keyword>
<dbReference type="Pfam" id="PF00078">
    <property type="entry name" value="RVT_1"/>
    <property type="match status" value="1"/>
</dbReference>
<evidence type="ECO:0000256" key="3">
    <source>
        <dbReference type="ARBA" id="ARBA00022722"/>
    </source>
</evidence>
<dbReference type="CDD" id="cd01647">
    <property type="entry name" value="RT_LTR"/>
    <property type="match status" value="1"/>
</dbReference>
<evidence type="ECO:0000259" key="9">
    <source>
        <dbReference type="PROSITE" id="PS50878"/>
    </source>
</evidence>
<dbReference type="Proteomes" id="UP001234581">
    <property type="component" value="Unassembled WGS sequence"/>
</dbReference>
<dbReference type="CDD" id="cd09274">
    <property type="entry name" value="RNase_HI_RT_Ty3"/>
    <property type="match status" value="1"/>
</dbReference>
<accession>A0AAD7URX3</accession>
<evidence type="ECO:0000256" key="4">
    <source>
        <dbReference type="ARBA" id="ARBA00022759"/>
    </source>
</evidence>
<dbReference type="FunFam" id="3.30.70.270:FF:000020">
    <property type="entry name" value="Transposon Tf2-6 polyprotein-like Protein"/>
    <property type="match status" value="1"/>
</dbReference>
<keyword evidence="8" id="KW-0472">Membrane</keyword>
<dbReference type="PROSITE" id="PS50878">
    <property type="entry name" value="RT_POL"/>
    <property type="match status" value="1"/>
</dbReference>
<evidence type="ECO:0000256" key="1">
    <source>
        <dbReference type="ARBA" id="ARBA00022679"/>
    </source>
</evidence>
<dbReference type="Gene3D" id="3.10.10.10">
    <property type="entry name" value="HIV Type 1 Reverse Transcriptase, subunit A, domain 1"/>
    <property type="match status" value="1"/>
</dbReference>
<dbReference type="AlphaFoldDB" id="A0AAD7URX3"/>
<name>A0AAD7URX3_9FUNG</name>
<evidence type="ECO:0000313" key="10">
    <source>
        <dbReference type="EMBL" id="KAJ8651512.1"/>
    </source>
</evidence>
<dbReference type="InterPro" id="IPR043502">
    <property type="entry name" value="DNA/RNA_pol_sf"/>
</dbReference>
<evidence type="ECO:0000256" key="5">
    <source>
        <dbReference type="ARBA" id="ARBA00022801"/>
    </source>
</evidence>
<dbReference type="InterPro" id="IPR000477">
    <property type="entry name" value="RT_dom"/>
</dbReference>
<dbReference type="InterPro" id="IPR041373">
    <property type="entry name" value="RT_RNaseH"/>
</dbReference>
<comment type="caution">
    <text evidence="10">The sequence shown here is derived from an EMBL/GenBank/DDBJ whole genome shotgun (WGS) entry which is preliminary data.</text>
</comment>
<protein>
    <recommendedName>
        <fullName evidence="9">Reverse transcriptase domain-containing protein</fullName>
    </recommendedName>
</protein>
<keyword evidence="6" id="KW-0695">RNA-directed DNA polymerase</keyword>
<dbReference type="GO" id="GO:0003964">
    <property type="term" value="F:RNA-directed DNA polymerase activity"/>
    <property type="evidence" value="ECO:0007669"/>
    <property type="project" value="UniProtKB-KW"/>
</dbReference>
<dbReference type="Gene3D" id="3.30.70.270">
    <property type="match status" value="2"/>
</dbReference>
<keyword evidence="8" id="KW-1133">Transmembrane helix</keyword>
<keyword evidence="4" id="KW-0255">Endonuclease</keyword>
<dbReference type="RefSeq" id="XP_058336426.1">
    <property type="nucleotide sequence ID" value="XM_058492807.1"/>
</dbReference>
<evidence type="ECO:0000256" key="6">
    <source>
        <dbReference type="ARBA" id="ARBA00022918"/>
    </source>
</evidence>
<proteinExistence type="predicted"/>
<feature type="transmembrane region" description="Helical" evidence="8">
    <location>
        <begin position="26"/>
        <end position="49"/>
    </location>
</feature>
<keyword evidence="11" id="KW-1185">Reference proteome</keyword>
<evidence type="ECO:0000256" key="8">
    <source>
        <dbReference type="SAM" id="Phobius"/>
    </source>
</evidence>
<organism evidence="10 11">
    <name type="scientific">Lichtheimia ornata</name>
    <dbReference type="NCBI Taxonomy" id="688661"/>
    <lineage>
        <taxon>Eukaryota</taxon>
        <taxon>Fungi</taxon>
        <taxon>Fungi incertae sedis</taxon>
        <taxon>Mucoromycota</taxon>
        <taxon>Mucoromycotina</taxon>
        <taxon>Mucoromycetes</taxon>
        <taxon>Mucorales</taxon>
        <taxon>Lichtheimiaceae</taxon>
        <taxon>Lichtheimia</taxon>
    </lineage>
</organism>
<keyword evidence="2" id="KW-0548">Nucleotidyltransferase</keyword>
<evidence type="ECO:0000313" key="11">
    <source>
        <dbReference type="Proteomes" id="UP001234581"/>
    </source>
</evidence>
<keyword evidence="3" id="KW-0540">Nuclease</keyword>
<dbReference type="Pfam" id="PF17917">
    <property type="entry name" value="RT_RNaseH"/>
    <property type="match status" value="1"/>
</dbReference>
<dbReference type="GO" id="GO:0016787">
    <property type="term" value="F:hydrolase activity"/>
    <property type="evidence" value="ECO:0007669"/>
    <property type="project" value="UniProtKB-KW"/>
</dbReference>